<dbReference type="CDD" id="cd06575">
    <property type="entry name" value="PASTA_Pbp2x-like_2"/>
    <property type="match status" value="1"/>
</dbReference>
<evidence type="ECO:0000313" key="8">
    <source>
        <dbReference type="Proteomes" id="UP001206692"/>
    </source>
</evidence>
<dbReference type="InterPro" id="IPR012338">
    <property type="entry name" value="Beta-lactam/transpept-like"/>
</dbReference>
<dbReference type="RefSeq" id="WP_227163127.1">
    <property type="nucleotide sequence ID" value="NZ_JAJCIO010000003.1"/>
</dbReference>
<dbReference type="Gene3D" id="3.90.1310.10">
    <property type="entry name" value="Penicillin-binding protein 2a (Domain 2)"/>
    <property type="match status" value="1"/>
</dbReference>
<dbReference type="SUPFAM" id="SSF56519">
    <property type="entry name" value="Penicillin binding protein dimerisation domain"/>
    <property type="match status" value="1"/>
</dbReference>
<keyword evidence="8" id="KW-1185">Reference proteome</keyword>
<evidence type="ECO:0000259" key="6">
    <source>
        <dbReference type="PROSITE" id="PS51178"/>
    </source>
</evidence>
<dbReference type="Pfam" id="PF03717">
    <property type="entry name" value="PBP_dimer"/>
    <property type="match status" value="1"/>
</dbReference>
<dbReference type="SUPFAM" id="SSF56601">
    <property type="entry name" value="beta-lactamase/transpeptidase-like"/>
    <property type="match status" value="1"/>
</dbReference>
<keyword evidence="5" id="KW-1133">Transmembrane helix</keyword>
<dbReference type="SMART" id="SM00740">
    <property type="entry name" value="PASTA"/>
    <property type="match status" value="1"/>
</dbReference>
<dbReference type="EMBL" id="JANGEW010000003">
    <property type="protein sequence ID" value="MCQ5341895.1"/>
    <property type="molecule type" value="Genomic_DNA"/>
</dbReference>
<comment type="similarity">
    <text evidence="2">Belongs to the transpeptidase family.</text>
</comment>
<dbReference type="PROSITE" id="PS51178">
    <property type="entry name" value="PASTA"/>
    <property type="match status" value="1"/>
</dbReference>
<comment type="caution">
    <text evidence="7">The sequence shown here is derived from an EMBL/GenBank/DDBJ whole genome shotgun (WGS) entry which is preliminary data.</text>
</comment>
<evidence type="ECO:0000256" key="4">
    <source>
        <dbReference type="SAM" id="MobiDB-lite"/>
    </source>
</evidence>
<keyword evidence="3 5" id="KW-0472">Membrane</keyword>
<keyword evidence="5" id="KW-0812">Transmembrane</keyword>
<dbReference type="Gene3D" id="3.30.450.330">
    <property type="match status" value="1"/>
</dbReference>
<feature type="region of interest" description="Disordered" evidence="4">
    <location>
        <begin position="635"/>
        <end position="656"/>
    </location>
</feature>
<gene>
    <name evidence="7" type="ORF">NE675_02425</name>
</gene>
<protein>
    <submittedName>
        <fullName evidence="7">Transpeptidase family protein</fullName>
    </submittedName>
</protein>
<dbReference type="InterPro" id="IPR001460">
    <property type="entry name" value="PCN-bd_Tpept"/>
</dbReference>
<evidence type="ECO:0000313" key="7">
    <source>
        <dbReference type="EMBL" id="MCQ5341895.1"/>
    </source>
</evidence>
<proteinExistence type="inferred from homology"/>
<evidence type="ECO:0000256" key="3">
    <source>
        <dbReference type="ARBA" id="ARBA00023136"/>
    </source>
</evidence>
<evidence type="ECO:0000256" key="1">
    <source>
        <dbReference type="ARBA" id="ARBA00004370"/>
    </source>
</evidence>
<feature type="transmembrane region" description="Helical" evidence="5">
    <location>
        <begin position="12"/>
        <end position="36"/>
    </location>
</feature>
<comment type="subcellular location">
    <subcellularLocation>
        <location evidence="1">Membrane</location>
    </subcellularLocation>
</comment>
<dbReference type="Pfam" id="PF00905">
    <property type="entry name" value="Transpeptidase"/>
    <property type="match status" value="1"/>
</dbReference>
<name>A0ABT1SPU6_9FIRM</name>
<dbReference type="Pfam" id="PF03793">
    <property type="entry name" value="PASTA"/>
    <property type="match status" value="1"/>
</dbReference>
<dbReference type="PANTHER" id="PTHR30627">
    <property type="entry name" value="PEPTIDOGLYCAN D,D-TRANSPEPTIDASE"/>
    <property type="match status" value="1"/>
</dbReference>
<feature type="region of interest" description="Disordered" evidence="4">
    <location>
        <begin position="571"/>
        <end position="591"/>
    </location>
</feature>
<feature type="domain" description="PASTA" evidence="6">
    <location>
        <begin position="597"/>
        <end position="656"/>
    </location>
</feature>
<dbReference type="InterPro" id="IPR005311">
    <property type="entry name" value="PBP_dimer"/>
</dbReference>
<dbReference type="Gene3D" id="3.40.710.10">
    <property type="entry name" value="DD-peptidase/beta-lactamase superfamily"/>
    <property type="match status" value="1"/>
</dbReference>
<evidence type="ECO:0000256" key="5">
    <source>
        <dbReference type="SAM" id="Phobius"/>
    </source>
</evidence>
<dbReference type="InterPro" id="IPR050515">
    <property type="entry name" value="Beta-lactam/transpept"/>
</dbReference>
<dbReference type="InterPro" id="IPR036138">
    <property type="entry name" value="PBP_dimer_sf"/>
</dbReference>
<reference evidence="7 8" key="1">
    <citation type="submission" date="2022-06" db="EMBL/GenBank/DDBJ databases">
        <title>Isolation of gut microbiota from human fecal samples.</title>
        <authorList>
            <person name="Pamer E.G."/>
            <person name="Barat B."/>
            <person name="Waligurski E."/>
            <person name="Medina S."/>
            <person name="Paddock L."/>
            <person name="Mostad J."/>
        </authorList>
    </citation>
    <scope>NUCLEOTIDE SEQUENCE [LARGE SCALE GENOMIC DNA]</scope>
    <source>
        <strain evidence="7 8">DFI.1.1</strain>
    </source>
</reference>
<dbReference type="PANTHER" id="PTHR30627:SF1">
    <property type="entry name" value="PEPTIDOGLYCAN D,D-TRANSPEPTIDASE FTSI"/>
    <property type="match status" value="1"/>
</dbReference>
<dbReference type="InterPro" id="IPR005543">
    <property type="entry name" value="PASTA_dom"/>
</dbReference>
<accession>A0ABT1SPU6</accession>
<dbReference type="Proteomes" id="UP001206692">
    <property type="component" value="Unassembled WGS sequence"/>
</dbReference>
<evidence type="ECO:0000256" key="2">
    <source>
        <dbReference type="ARBA" id="ARBA00007171"/>
    </source>
</evidence>
<dbReference type="SUPFAM" id="SSF54184">
    <property type="entry name" value="Penicillin-binding protein 2x (pbp-2x), c-terminal domain"/>
    <property type="match status" value="1"/>
</dbReference>
<sequence length="656" mass="72364">MDYNEKRENRYIRFRVTFCVCCMMLLSAAVLGALFYHQVLHHDDMMAMAEMQSETERNLQSPRGMILDRNGKVLAISEMSKSLYADPTMLNEPPEKVAQLLAPYLRISQDEILRRLKEDTAFVWLDRQMDHDKYEAVEGVIKSEKLHGLVFRDENRRFYPNGTMAAQVIGFVGDNDRGLDGIEMMLDDEIRGNKQTFRLQTDSNNIPVFDSALKKFLPDKERSVSLTLDSTIQYLAEKELDGIMDRNKPEGAAIIVMNPKTGEILAMASRPTYDLNNYGKGDKESYRNRAVVNVYEPGSTFKPLVAASALDSGKWRVSDVYNDTGTIQVADRTLQNWDEKGMGKVTLREIIMYSINTGMVHIAETAGGKLLTEYAHRFGFGSITGIELPGEQEGILFSPSTMSIVDTASMGIGQGIAVTPLQMVQAFSAIANDGHMMKPFIVKEIDNPDGSVYEKREPVEVGQPIKPETAEIISKFMGEEISSGGGQNAKIEGYTFAGKTGTAQKKTADSTGYAEGQYVGSFIGFGPLEDPQFLVLIVVDAPSGSYYGAQVAAPVFKDLMTEIVRMKGLRPTSDTGLKPSAPVVTAPPRVIPPVHQTEDGVLIPSFIGWSTREVNDWLNEAGLGFVPKGMGDAVQQDPRPGSYAPSGSDVTVTFKR</sequence>
<organism evidence="7 8">
    <name type="scientific">Megasphaera massiliensis</name>
    <dbReference type="NCBI Taxonomy" id="1232428"/>
    <lineage>
        <taxon>Bacteria</taxon>
        <taxon>Bacillati</taxon>
        <taxon>Bacillota</taxon>
        <taxon>Negativicutes</taxon>
        <taxon>Veillonellales</taxon>
        <taxon>Veillonellaceae</taxon>
        <taxon>Megasphaera</taxon>
    </lineage>
</organism>